<dbReference type="EMBL" id="CP032382">
    <property type="protein sequence ID" value="AYB30105.1"/>
    <property type="molecule type" value="Genomic_DNA"/>
</dbReference>
<dbReference type="Pfam" id="PF20583">
    <property type="entry name" value="DUF6786"/>
    <property type="match status" value="1"/>
</dbReference>
<protein>
    <recommendedName>
        <fullName evidence="3">Lipoprotein</fullName>
    </recommendedName>
</protein>
<dbReference type="PROSITE" id="PS51257">
    <property type="entry name" value="PROKAR_LIPOPROTEIN"/>
    <property type="match status" value="1"/>
</dbReference>
<dbReference type="KEGG" id="chk:D4L85_05710"/>
<sequence>MIRSIRFFILFALTAGVLSCRKPQPVETKIEAAPVYTIGTYGYDASFLREHTNQVVELSNEDHSAKILLSAEYQGRVMTSTAKGDSGVSFGWINYKLLGSGKKIKQFNPVGGEERFWLGPEGGQYALYFKKGDSFDLDHWQVPAILDTLPYEVSQASPTQALFTAKASLTNYSGTPFSIGIERRVNLLDKQTIASKLNVTLPESLSLVGYETENKIQNLGKEDWKKEKGLLSIWLLGMMTPSDQTTVMIPFHPKPNSRQLITDNYFGAIPPERLRVTDSVLYFRCDGKLRSKIGLSPRIAKTIAASYDFRQNVLTLILFPVDNTGRYVNSTWKLQDQPYQGDVVNAYNDGPQADGTQMGPFYEIESSSTANELKAGQSQTYRQMTCHFQGDYETLHTLMQSLTGIDMNTLKN</sequence>
<keyword evidence="2" id="KW-1185">Reference proteome</keyword>
<gene>
    <name evidence="1" type="ORF">D4L85_05710</name>
</gene>
<dbReference type="RefSeq" id="WP_119753411.1">
    <property type="nucleotide sequence ID" value="NZ_CP032382.1"/>
</dbReference>
<organism evidence="1 2">
    <name type="scientific">Chryseolinea soli</name>
    <dbReference type="NCBI Taxonomy" id="2321403"/>
    <lineage>
        <taxon>Bacteria</taxon>
        <taxon>Pseudomonadati</taxon>
        <taxon>Bacteroidota</taxon>
        <taxon>Cytophagia</taxon>
        <taxon>Cytophagales</taxon>
        <taxon>Fulvivirgaceae</taxon>
        <taxon>Chryseolinea</taxon>
    </lineage>
</organism>
<dbReference type="InterPro" id="IPR046713">
    <property type="entry name" value="DUF6786"/>
</dbReference>
<dbReference type="Proteomes" id="UP000266183">
    <property type="component" value="Chromosome"/>
</dbReference>
<name>A0A385SJK7_9BACT</name>
<dbReference type="AlphaFoldDB" id="A0A385SJK7"/>
<proteinExistence type="predicted"/>
<accession>A0A385SJK7</accession>
<evidence type="ECO:0000313" key="2">
    <source>
        <dbReference type="Proteomes" id="UP000266183"/>
    </source>
</evidence>
<evidence type="ECO:0000313" key="1">
    <source>
        <dbReference type="EMBL" id="AYB30105.1"/>
    </source>
</evidence>
<reference evidence="2" key="1">
    <citation type="submission" date="2018-09" db="EMBL/GenBank/DDBJ databases">
        <title>Chryseolinea sp. KIS68-18 isolated from soil.</title>
        <authorList>
            <person name="Weon H.-Y."/>
            <person name="Kwon S.-W."/>
            <person name="Lee S.A."/>
        </authorList>
    </citation>
    <scope>NUCLEOTIDE SEQUENCE [LARGE SCALE GENOMIC DNA]</scope>
    <source>
        <strain evidence="2">KIS68-18</strain>
    </source>
</reference>
<evidence type="ECO:0008006" key="3">
    <source>
        <dbReference type="Google" id="ProtNLM"/>
    </source>
</evidence>
<dbReference type="OrthoDB" id="1113889at2"/>